<keyword evidence="3" id="KW-0998">Cell outer membrane</keyword>
<dbReference type="SUPFAM" id="SSF56935">
    <property type="entry name" value="Porins"/>
    <property type="match status" value="1"/>
</dbReference>
<protein>
    <submittedName>
        <fullName evidence="5">TonB-dependent receptor SusC</fullName>
    </submittedName>
</protein>
<dbReference type="InterPro" id="IPR037066">
    <property type="entry name" value="Plug_dom_sf"/>
</dbReference>
<keyword evidence="5" id="KW-0675">Receptor</keyword>
<name>A0A5J4QZC7_9ZZZZ</name>
<evidence type="ECO:0000259" key="4">
    <source>
        <dbReference type="SMART" id="SM00965"/>
    </source>
</evidence>
<dbReference type="InterPro" id="IPR023996">
    <property type="entry name" value="TonB-dep_OMP_SusC/RagA"/>
</dbReference>
<sequence length="550" mass="60508">MKLIRQIVKKQKHRYVLFIFLAILGMQTMFAQSLQEDKVTLNVQNQPLEKVIGALTQQTGLKFFYSETTIAGKVVTLEFSNTTINTVLAAITRQTQLNFTRENNTITINTQAIASETTPQKGESRKVMGTITDPNGEPIIGANVVEKGTANGVITDFDGNFTLNVPGNTLLTISYIGYNSQEVTVGNRVSLQITLLESSLGLDEVVVIGYGTVRKRDLTGSVSQINSDKFERVPATNIMQAVQGRLPGLSITPTSGRPGAGSNILIHGVQSINGTNAPIFVVDGSITEGVNNINPQDIETFTVLKDASAVAIYGSRAANGVIVINTKRGNNGQQPTITFKTEQSVQNEGNLKLGFVNAKQWLELAAEAYENAGTTVPWTSSDLAKVEGVDVCWPDAVKRTGFLTNNNLSVAGGVKNSNYFISLNYLDNKGIIKDQDYQRINLRLNSDHTIRERIKFGNSINIYSASQTNQREYDSRDTYHAAFRETPLNRMYENGGVAPVVNDKFQGRAPSPTWMLENSEIKDRYKGIEGNIYLPVVHLEKQKEEVVHHQ</sequence>
<accession>A0A5J4QZC7</accession>
<evidence type="ECO:0000256" key="3">
    <source>
        <dbReference type="ARBA" id="ARBA00023237"/>
    </source>
</evidence>
<feature type="domain" description="Secretin/TonB short N-terminal" evidence="4">
    <location>
        <begin position="61"/>
        <end position="111"/>
    </location>
</feature>
<dbReference type="Pfam" id="PF07660">
    <property type="entry name" value="STN"/>
    <property type="match status" value="1"/>
</dbReference>
<dbReference type="SMART" id="SM00965">
    <property type="entry name" value="STN"/>
    <property type="match status" value="1"/>
</dbReference>
<keyword evidence="2" id="KW-0472">Membrane</keyword>
<dbReference type="InterPro" id="IPR011662">
    <property type="entry name" value="Secretin/TonB_short_N"/>
</dbReference>
<dbReference type="Gene3D" id="2.60.40.1120">
    <property type="entry name" value="Carboxypeptidase-like, regulatory domain"/>
    <property type="match status" value="1"/>
</dbReference>
<dbReference type="Gene3D" id="3.55.50.30">
    <property type="match status" value="1"/>
</dbReference>
<dbReference type="InterPro" id="IPR012910">
    <property type="entry name" value="Plug_dom"/>
</dbReference>
<evidence type="ECO:0000256" key="2">
    <source>
        <dbReference type="ARBA" id="ARBA00023136"/>
    </source>
</evidence>
<dbReference type="InterPro" id="IPR039426">
    <property type="entry name" value="TonB-dep_rcpt-like"/>
</dbReference>
<dbReference type="EMBL" id="SNRY01002111">
    <property type="protein sequence ID" value="KAA6326739.1"/>
    <property type="molecule type" value="Genomic_DNA"/>
</dbReference>
<dbReference type="NCBIfam" id="TIGR04057">
    <property type="entry name" value="SusC_RagA_signa"/>
    <property type="match status" value="1"/>
</dbReference>
<organism evidence="5">
    <name type="scientific">termite gut metagenome</name>
    <dbReference type="NCBI Taxonomy" id="433724"/>
    <lineage>
        <taxon>unclassified sequences</taxon>
        <taxon>metagenomes</taxon>
        <taxon>organismal metagenomes</taxon>
    </lineage>
</organism>
<dbReference type="Gene3D" id="2.170.130.10">
    <property type="entry name" value="TonB-dependent receptor, plug domain"/>
    <property type="match status" value="1"/>
</dbReference>
<dbReference type="FunFam" id="2.60.40.1120:FF:000003">
    <property type="entry name" value="Outer membrane protein Omp121"/>
    <property type="match status" value="1"/>
</dbReference>
<gene>
    <name evidence="5" type="ORF">EZS27_024192</name>
</gene>
<dbReference type="AlphaFoldDB" id="A0A5J4QZC7"/>
<comment type="caution">
    <text evidence="5">The sequence shown here is derived from an EMBL/GenBank/DDBJ whole genome shotgun (WGS) entry which is preliminary data.</text>
</comment>
<dbReference type="InterPro" id="IPR008969">
    <property type="entry name" value="CarboxyPept-like_regulatory"/>
</dbReference>
<dbReference type="NCBIfam" id="TIGR04056">
    <property type="entry name" value="OMP_RagA_SusC"/>
    <property type="match status" value="1"/>
</dbReference>
<dbReference type="Pfam" id="PF13715">
    <property type="entry name" value="CarbopepD_reg_2"/>
    <property type="match status" value="1"/>
</dbReference>
<evidence type="ECO:0000313" key="5">
    <source>
        <dbReference type="EMBL" id="KAA6326739.1"/>
    </source>
</evidence>
<proteinExistence type="predicted"/>
<reference evidence="5" key="1">
    <citation type="submission" date="2019-03" db="EMBL/GenBank/DDBJ databases">
        <title>Single cell metagenomics reveals metabolic interactions within the superorganism composed of flagellate Streblomastix strix and complex community of Bacteroidetes bacteria on its surface.</title>
        <authorList>
            <person name="Treitli S.C."/>
            <person name="Kolisko M."/>
            <person name="Husnik F."/>
            <person name="Keeling P."/>
            <person name="Hampl V."/>
        </authorList>
    </citation>
    <scope>NUCLEOTIDE SEQUENCE</scope>
    <source>
        <strain evidence="5">STM</strain>
    </source>
</reference>
<dbReference type="InterPro" id="IPR023997">
    <property type="entry name" value="TonB-dep_OMP_SusC/RagA_CS"/>
</dbReference>
<dbReference type="SUPFAM" id="SSF49464">
    <property type="entry name" value="Carboxypeptidase regulatory domain-like"/>
    <property type="match status" value="1"/>
</dbReference>
<dbReference type="PROSITE" id="PS52016">
    <property type="entry name" value="TONB_DEPENDENT_REC_3"/>
    <property type="match status" value="1"/>
</dbReference>
<evidence type="ECO:0000256" key="1">
    <source>
        <dbReference type="ARBA" id="ARBA00022448"/>
    </source>
</evidence>
<dbReference type="Pfam" id="PF07715">
    <property type="entry name" value="Plug"/>
    <property type="match status" value="1"/>
</dbReference>
<keyword evidence="1" id="KW-0813">Transport</keyword>
<dbReference type="GO" id="GO:0019867">
    <property type="term" value="C:outer membrane"/>
    <property type="evidence" value="ECO:0007669"/>
    <property type="project" value="InterPro"/>
</dbReference>